<protein>
    <submittedName>
        <fullName evidence="3">Uncharacterized protein</fullName>
    </submittedName>
</protein>
<accession>A0ABT2JYU4</accession>
<sequence length="278" mass="29807">MEPAPSPTPTESDTSATAEDPAPPDSPEAPEADPPRRRSARRRRTALLLAPAALLGIVAGLASGYTVQADRAPTALPPLSQEKLSYPAKPAAKDAVKPLSAKEDHRVKTDGDLRKLLLKKPSGAHSKTVAASVDGWVNIGDHGIFGPVTAEGFSRDVRSGMRRIATDGWTTGGRTVRIDLTQYRNVKGLSTVTHVLTAQENSYSNWPGHESFGSPMKRSGGGRYYVYEPQNGTASSPDVVATAIAWRGDIVMEITVFDTAPMSEKEIGRLAERQWALL</sequence>
<keyword evidence="2" id="KW-0472">Membrane</keyword>
<name>A0ABT2JYU4_9ACTN</name>
<keyword evidence="2" id="KW-1133">Transmembrane helix</keyword>
<gene>
    <name evidence="3" type="ORF">LHJ74_23455</name>
</gene>
<feature type="region of interest" description="Disordered" evidence="1">
    <location>
        <begin position="1"/>
        <end position="44"/>
    </location>
</feature>
<evidence type="ECO:0000313" key="3">
    <source>
        <dbReference type="EMBL" id="MCT2592833.1"/>
    </source>
</evidence>
<dbReference type="Proteomes" id="UP001156389">
    <property type="component" value="Unassembled WGS sequence"/>
</dbReference>
<reference evidence="3 4" key="1">
    <citation type="submission" date="2021-10" db="EMBL/GenBank/DDBJ databases">
        <title>Streptomyces gossypii sp. nov., isolated from soil collected from cotton field.</title>
        <authorList>
            <person name="Ge X."/>
            <person name="Chen X."/>
            <person name="Liu W."/>
        </authorList>
    </citation>
    <scope>NUCLEOTIDE SEQUENCE [LARGE SCALE GENOMIC DNA]</scope>
    <source>
        <strain evidence="3 4">N2-109</strain>
    </source>
</reference>
<dbReference type="EMBL" id="JAJAGO010000011">
    <property type="protein sequence ID" value="MCT2592833.1"/>
    <property type="molecule type" value="Genomic_DNA"/>
</dbReference>
<feature type="transmembrane region" description="Helical" evidence="2">
    <location>
        <begin position="46"/>
        <end position="67"/>
    </location>
</feature>
<evidence type="ECO:0000313" key="4">
    <source>
        <dbReference type="Proteomes" id="UP001156389"/>
    </source>
</evidence>
<organism evidence="3 4">
    <name type="scientific">Streptomyces gossypii</name>
    <dbReference type="NCBI Taxonomy" id="2883101"/>
    <lineage>
        <taxon>Bacteria</taxon>
        <taxon>Bacillati</taxon>
        <taxon>Actinomycetota</taxon>
        <taxon>Actinomycetes</taxon>
        <taxon>Kitasatosporales</taxon>
        <taxon>Streptomycetaceae</taxon>
        <taxon>Streptomyces</taxon>
    </lineage>
</organism>
<evidence type="ECO:0000256" key="1">
    <source>
        <dbReference type="SAM" id="MobiDB-lite"/>
    </source>
</evidence>
<comment type="caution">
    <text evidence="3">The sequence shown here is derived from an EMBL/GenBank/DDBJ whole genome shotgun (WGS) entry which is preliminary data.</text>
</comment>
<keyword evidence="4" id="KW-1185">Reference proteome</keyword>
<keyword evidence="2" id="KW-0812">Transmembrane</keyword>
<evidence type="ECO:0000256" key="2">
    <source>
        <dbReference type="SAM" id="Phobius"/>
    </source>
</evidence>
<proteinExistence type="predicted"/>
<dbReference type="RefSeq" id="WP_260220159.1">
    <property type="nucleotide sequence ID" value="NZ_JAJAGO010000011.1"/>
</dbReference>